<evidence type="ECO:0000313" key="4">
    <source>
        <dbReference type="EMBL" id="AOR24299.1"/>
    </source>
</evidence>
<dbReference type="STRING" id="394958.BGI42_11375"/>
<dbReference type="Pfam" id="PF10145">
    <property type="entry name" value="PhageMin_Tail"/>
    <property type="match status" value="1"/>
</dbReference>
<dbReference type="OrthoDB" id="28713at2"/>
<dbReference type="PANTHER" id="PTHR37813:SF1">
    <property type="entry name" value="FELS-2 PROPHAGE PROTEIN"/>
    <property type="match status" value="1"/>
</dbReference>
<dbReference type="PANTHER" id="PTHR37813">
    <property type="entry name" value="FELS-2 PROPHAGE PROTEIN"/>
    <property type="match status" value="1"/>
</dbReference>
<keyword evidence="1" id="KW-1188">Viral release from host cell</keyword>
<gene>
    <name evidence="4" type="ORF">BGI42_11375</name>
</gene>
<dbReference type="NCBIfam" id="TIGR01760">
    <property type="entry name" value="tape_meas_TP901"/>
    <property type="match status" value="1"/>
</dbReference>
<sequence length="912" mass="98097">MTGIELAPLQTKLIVNATEFKSGMYSATQEAIKEADKVTTKVNNKLKNIGKGLSTVGSNLTKHVTLPLAGIGVATGKMAMDFESDFAKVSTLLDSNVVDFNSYKKDLLQASDDSKIAIDEFSESVYSSISAGVDQTKAIEFTTNAMKLAKGGFTSGSKAVDVMTTAINGYKLKTEDATRVSDLLITTQNLGKTTVDELASSMGSVIPVASAANYSIDELSASYALMTKKGIATSEAGTYVKSMLSEITKSGSITDKALRELTHKGFADLKKEGKSTTEIFNMLNEYAKKNNITLKDMFGSVEAGSAAMVLASGDGKEYNEILKDMGSSAGATQEAFNKIDATPAEQLKGSLNKLKNAGIKLGESLIPMVNKGADLIGKLADKFGSLTAEQQENILKWGTIAIAAGPVLKIIGKGISTFSILKNTVSGVSTALGLFKTGATVASVATEGVTTAAATAGGATALGGLATSLGSVAVACAPAALAVGAVAIAGYEIHKELSKDVIPTVDLFADKVTTASGQVTMGYAGMASNATNSTITISEATQTAVQAYMDMDNQTTQALYSQKVNHAVITSDIANDTINKFQNMAETIKNSQQKGYDEMYNSTANFFVSNSVLTEEKEAEILSNITTKHEERQKVVDDAMARITEIYTNAKNKNQEITQSEMEEINTIQQQMRDNAITTLSSTEEEAAVIRERMKEYQGRLSAEMASEMIQKANEARDGEIKAANEKYEEIIKQAARLKEAGLITEQEYNDMVTKAKEAKDESIKSATETCDGVKQEISNATPGIEEEVDTQTGKIKNSYDKLKEKVSGFFTWLFSKSDETEEKVKNLNINGYKQNGSHYNGLNYVPFDGYNATLHKGERVLTAKENKEYIQGNNTSNNGLTLKIENFNNNRNTDVKQLAEEFEFYRKTCTV</sequence>
<name>A0A1D7XMF8_9CLOT</name>
<proteinExistence type="predicted"/>
<dbReference type="Proteomes" id="UP000094652">
    <property type="component" value="Chromosome"/>
</dbReference>
<dbReference type="InterPro" id="IPR010090">
    <property type="entry name" value="Phage_tape_meas"/>
</dbReference>
<accession>A0A1D7XMF8</accession>
<protein>
    <submittedName>
        <fullName evidence="4">Phage tail tape measure protein</fullName>
    </submittedName>
</protein>
<evidence type="ECO:0000259" key="3">
    <source>
        <dbReference type="Pfam" id="PF10145"/>
    </source>
</evidence>
<feature type="coiled-coil region" evidence="2">
    <location>
        <begin position="680"/>
        <end position="741"/>
    </location>
</feature>
<organism evidence="4 5">
    <name type="scientific">Clostridium taeniosporum</name>
    <dbReference type="NCBI Taxonomy" id="394958"/>
    <lineage>
        <taxon>Bacteria</taxon>
        <taxon>Bacillati</taxon>
        <taxon>Bacillota</taxon>
        <taxon>Clostridia</taxon>
        <taxon>Eubacteriales</taxon>
        <taxon>Clostridiaceae</taxon>
        <taxon>Clostridium</taxon>
    </lineage>
</organism>
<dbReference type="EMBL" id="CP017253">
    <property type="protein sequence ID" value="AOR24299.1"/>
    <property type="molecule type" value="Genomic_DNA"/>
</dbReference>
<evidence type="ECO:0000256" key="1">
    <source>
        <dbReference type="ARBA" id="ARBA00022612"/>
    </source>
</evidence>
<dbReference type="AlphaFoldDB" id="A0A1D7XMF8"/>
<dbReference type="KEGG" id="ctae:BGI42_11375"/>
<dbReference type="RefSeq" id="WP_069680434.1">
    <property type="nucleotide sequence ID" value="NZ_CP017253.2"/>
</dbReference>
<feature type="domain" description="Phage tail tape measure protein" evidence="3">
    <location>
        <begin position="105"/>
        <end position="299"/>
    </location>
</feature>
<evidence type="ECO:0000256" key="2">
    <source>
        <dbReference type="SAM" id="Coils"/>
    </source>
</evidence>
<evidence type="ECO:0000313" key="5">
    <source>
        <dbReference type="Proteomes" id="UP000094652"/>
    </source>
</evidence>
<keyword evidence="2" id="KW-0175">Coiled coil</keyword>
<reference evidence="5" key="1">
    <citation type="submission" date="2016-09" db="EMBL/GenBank/DDBJ databases">
        <title>Genomics of Clostridium taeniosporum, an organism which forms endospores with ribbon-like appendages.</title>
        <authorList>
            <person name="Walker J.R."/>
        </authorList>
    </citation>
    <scope>NUCLEOTIDE SEQUENCE [LARGE SCALE GENOMIC DNA]</scope>
    <source>
        <strain evidence="5">1/k</strain>
    </source>
</reference>
<keyword evidence="5" id="KW-1185">Reference proteome</keyword>